<dbReference type="RefSeq" id="XP_049132377.1">
    <property type="nucleotide sequence ID" value="XM_049276420.1"/>
</dbReference>
<organism evidence="3 4">
    <name type="scientific">Colletotrichum spaethianum</name>
    <dbReference type="NCBI Taxonomy" id="700344"/>
    <lineage>
        <taxon>Eukaryota</taxon>
        <taxon>Fungi</taxon>
        <taxon>Dikarya</taxon>
        <taxon>Ascomycota</taxon>
        <taxon>Pezizomycotina</taxon>
        <taxon>Sordariomycetes</taxon>
        <taxon>Hypocreomycetidae</taxon>
        <taxon>Glomerellales</taxon>
        <taxon>Glomerellaceae</taxon>
        <taxon>Colletotrichum</taxon>
        <taxon>Colletotrichum spaethianum species complex</taxon>
    </lineage>
</organism>
<proteinExistence type="predicted"/>
<dbReference type="GeneID" id="73331010"/>
<keyword evidence="4" id="KW-1185">Reference proteome</keyword>
<reference evidence="3 4" key="1">
    <citation type="submission" date="2022-03" db="EMBL/GenBank/DDBJ databases">
        <title>Genome data of Colletotrichum spp.</title>
        <authorList>
            <person name="Utami Y.D."/>
            <person name="Hiruma K."/>
        </authorList>
    </citation>
    <scope>NUCLEOTIDE SEQUENCE [LARGE SCALE GENOMIC DNA]</scope>
    <source>
        <strain evidence="3 4">MAFF 239500</strain>
    </source>
</reference>
<evidence type="ECO:0000256" key="1">
    <source>
        <dbReference type="SAM" id="MobiDB-lite"/>
    </source>
</evidence>
<feature type="region of interest" description="Disordered" evidence="1">
    <location>
        <begin position="1"/>
        <end position="46"/>
    </location>
</feature>
<comment type="caution">
    <text evidence="3">The sequence shown here is derived from an EMBL/GenBank/DDBJ whole genome shotgun (WGS) entry which is preliminary data.</text>
</comment>
<evidence type="ECO:0000313" key="4">
    <source>
        <dbReference type="Proteomes" id="UP001055115"/>
    </source>
</evidence>
<dbReference type="AlphaFoldDB" id="A0AA37UR34"/>
<feature type="compositionally biased region" description="Basic and acidic residues" evidence="1">
    <location>
        <begin position="19"/>
        <end position="30"/>
    </location>
</feature>
<feature type="transmembrane region" description="Helical" evidence="2">
    <location>
        <begin position="74"/>
        <end position="98"/>
    </location>
</feature>
<accession>A0AA37UR34</accession>
<keyword evidence="2" id="KW-1133">Transmembrane helix</keyword>
<gene>
    <name evidence="3" type="ORF">ColSpa_10208</name>
</gene>
<dbReference type="PANTHER" id="PTHR35896:SF3">
    <property type="entry name" value="MAJOR FACILITATOR SUPERFAMILY TRANSPORTER"/>
    <property type="match status" value="1"/>
</dbReference>
<evidence type="ECO:0000313" key="3">
    <source>
        <dbReference type="EMBL" id="GKT50027.1"/>
    </source>
</evidence>
<protein>
    <submittedName>
        <fullName evidence="3">Uncharacterized protein</fullName>
    </submittedName>
</protein>
<dbReference type="Proteomes" id="UP001055115">
    <property type="component" value="Unassembled WGS sequence"/>
</dbReference>
<keyword evidence="2" id="KW-0812">Transmembrane</keyword>
<dbReference type="InterPro" id="IPR053008">
    <property type="entry name" value="Phomopsin_biosynth_assoc"/>
</dbReference>
<dbReference type="EMBL" id="BQXU01000034">
    <property type="protein sequence ID" value="GKT50027.1"/>
    <property type="molecule type" value="Genomic_DNA"/>
</dbReference>
<evidence type="ECO:0000256" key="2">
    <source>
        <dbReference type="SAM" id="Phobius"/>
    </source>
</evidence>
<dbReference type="PANTHER" id="PTHR35896">
    <property type="entry name" value="IG-LIKE DOMAIN-CONTAINING PROTEIN"/>
    <property type="match status" value="1"/>
</dbReference>
<keyword evidence="2" id="KW-0472">Membrane</keyword>
<name>A0AA37UR34_9PEZI</name>
<sequence length="241" mass="27107">MGYSSVGLTSPGLGNGDGDSDRYRDDHEELSSWSKAGQFEPSERPHFRSKLSTGFKKFKSAAREWWPGSARHRAGLAIIVISAAIAISLLIVLVSTALGRPARPLPRCGGSVEEANDLGCVFDIMSNAWTPRECYFEDLARDFLSLPNTTWYADEQHRELVPLEEFEKGEMPSVFPAADHHDRHCLYTWRKLQFAITEHLMIDTDSASGKHVKHCTDYLVGRHPDVKPVLSIRSFLRCVYI</sequence>